<feature type="region of interest" description="Disordered" evidence="1">
    <location>
        <begin position="1"/>
        <end position="42"/>
    </location>
</feature>
<dbReference type="EMBL" id="JAYWIO010000002">
    <property type="protein sequence ID" value="KAK7280816.1"/>
    <property type="molecule type" value="Genomic_DNA"/>
</dbReference>
<keyword evidence="3" id="KW-1185">Reference proteome</keyword>
<gene>
    <name evidence="2" type="ORF">RIF29_08324</name>
</gene>
<protein>
    <submittedName>
        <fullName evidence="2">Uncharacterized protein</fullName>
    </submittedName>
</protein>
<dbReference type="AlphaFoldDB" id="A0AAN9FTD4"/>
<organism evidence="2 3">
    <name type="scientific">Crotalaria pallida</name>
    <name type="common">Smooth rattlebox</name>
    <name type="synonym">Crotalaria striata</name>
    <dbReference type="NCBI Taxonomy" id="3830"/>
    <lineage>
        <taxon>Eukaryota</taxon>
        <taxon>Viridiplantae</taxon>
        <taxon>Streptophyta</taxon>
        <taxon>Embryophyta</taxon>
        <taxon>Tracheophyta</taxon>
        <taxon>Spermatophyta</taxon>
        <taxon>Magnoliopsida</taxon>
        <taxon>eudicotyledons</taxon>
        <taxon>Gunneridae</taxon>
        <taxon>Pentapetalae</taxon>
        <taxon>rosids</taxon>
        <taxon>fabids</taxon>
        <taxon>Fabales</taxon>
        <taxon>Fabaceae</taxon>
        <taxon>Papilionoideae</taxon>
        <taxon>50 kb inversion clade</taxon>
        <taxon>genistoids sensu lato</taxon>
        <taxon>core genistoids</taxon>
        <taxon>Crotalarieae</taxon>
        <taxon>Crotalaria</taxon>
    </lineage>
</organism>
<name>A0AAN9FTD4_CROPI</name>
<evidence type="ECO:0000256" key="1">
    <source>
        <dbReference type="SAM" id="MobiDB-lite"/>
    </source>
</evidence>
<reference evidence="2 3" key="1">
    <citation type="submission" date="2024-01" db="EMBL/GenBank/DDBJ databases">
        <title>The genomes of 5 underutilized Papilionoideae crops provide insights into root nodulation and disease resistanc.</title>
        <authorList>
            <person name="Yuan L."/>
        </authorList>
    </citation>
    <scope>NUCLEOTIDE SEQUENCE [LARGE SCALE GENOMIC DNA]</scope>
    <source>
        <strain evidence="2">ZHUSHIDOU_FW_LH</strain>
        <tissue evidence="2">Leaf</tissue>
    </source>
</reference>
<accession>A0AAN9FTD4</accession>
<evidence type="ECO:0000313" key="2">
    <source>
        <dbReference type="EMBL" id="KAK7280816.1"/>
    </source>
</evidence>
<comment type="caution">
    <text evidence="2">The sequence shown here is derived from an EMBL/GenBank/DDBJ whole genome shotgun (WGS) entry which is preliminary data.</text>
</comment>
<evidence type="ECO:0000313" key="3">
    <source>
        <dbReference type="Proteomes" id="UP001372338"/>
    </source>
</evidence>
<dbReference type="Proteomes" id="UP001372338">
    <property type="component" value="Unassembled WGS sequence"/>
</dbReference>
<sequence>MPEGVAVRGSGEADATAGMMTAVQTNPNSVRGRGRGRGSSSSTTFLMGMFGLSLAILTPYGSSSSSRRSNLGRECG</sequence>
<proteinExistence type="predicted"/>